<dbReference type="Pfam" id="PF20173">
    <property type="entry name" value="ZnF_RZ-type"/>
    <property type="match status" value="1"/>
</dbReference>
<evidence type="ECO:0000256" key="4">
    <source>
        <dbReference type="ARBA" id="ARBA00022771"/>
    </source>
</evidence>
<evidence type="ECO:0000313" key="8">
    <source>
        <dbReference type="EMBL" id="KAK9738150.1"/>
    </source>
</evidence>
<evidence type="ECO:0000256" key="5">
    <source>
        <dbReference type="ARBA" id="ARBA00022833"/>
    </source>
</evidence>
<sequence length="82" mass="8819">MRDIVKAIGVKQGAWYRCPNGHPYAIGECGGAMQVANCADCGVKIGGTNHALLSTNRHFNVDGSNYAAWSEQANMANYELDD</sequence>
<dbReference type="PROSITE" id="PS51981">
    <property type="entry name" value="ZF_RZ"/>
    <property type="match status" value="1"/>
</dbReference>
<dbReference type="GO" id="GO:0016887">
    <property type="term" value="F:ATP hydrolysis activity"/>
    <property type="evidence" value="ECO:0007669"/>
    <property type="project" value="InterPro"/>
</dbReference>
<proteinExistence type="predicted"/>
<comment type="caution">
    <text evidence="8">The sequence shown here is derived from an EMBL/GenBank/DDBJ whole genome shotgun (WGS) entry which is preliminary data.</text>
</comment>
<reference evidence="8 9" key="1">
    <citation type="journal article" date="2024" name="BMC Genomics">
        <title>De novo assembly and annotation of Popillia japonica's genome with initial clues to its potential as an invasive pest.</title>
        <authorList>
            <person name="Cucini C."/>
            <person name="Boschi S."/>
            <person name="Funari R."/>
            <person name="Cardaioli E."/>
            <person name="Iannotti N."/>
            <person name="Marturano G."/>
            <person name="Paoli F."/>
            <person name="Bruttini M."/>
            <person name="Carapelli A."/>
            <person name="Frati F."/>
            <person name="Nardi F."/>
        </authorList>
    </citation>
    <scope>NUCLEOTIDE SEQUENCE [LARGE SCALE GENOMIC DNA]</scope>
    <source>
        <strain evidence="8">DMR45628</strain>
    </source>
</reference>
<evidence type="ECO:0000256" key="3">
    <source>
        <dbReference type="ARBA" id="ARBA00022723"/>
    </source>
</evidence>
<dbReference type="AlphaFoldDB" id="A0AAW1LUL7"/>
<dbReference type="GO" id="GO:0032259">
    <property type="term" value="P:methylation"/>
    <property type="evidence" value="ECO:0007669"/>
    <property type="project" value="UniProtKB-KW"/>
</dbReference>
<name>A0AAW1LUL7_POPJA</name>
<evidence type="ECO:0000256" key="6">
    <source>
        <dbReference type="ARBA" id="ARBA00022859"/>
    </source>
</evidence>
<keyword evidence="5" id="KW-0862">Zinc</keyword>
<keyword evidence="8" id="KW-0808">Transferase</keyword>
<dbReference type="PANTHER" id="PTHR22605:SF16">
    <property type="entry name" value="E3 UBIQUITIN-PROTEIN LIGASE RNF213"/>
    <property type="match status" value="1"/>
</dbReference>
<dbReference type="InterPro" id="IPR046439">
    <property type="entry name" value="ZF_RZ_dom"/>
</dbReference>
<keyword evidence="4" id="KW-0863">Zinc-finger</keyword>
<dbReference type="Proteomes" id="UP001458880">
    <property type="component" value="Unassembled WGS sequence"/>
</dbReference>
<dbReference type="GO" id="GO:0004842">
    <property type="term" value="F:ubiquitin-protein transferase activity"/>
    <property type="evidence" value="ECO:0007669"/>
    <property type="project" value="InterPro"/>
</dbReference>
<keyword evidence="3" id="KW-0479">Metal-binding</keyword>
<keyword evidence="9" id="KW-1185">Reference proteome</keyword>
<evidence type="ECO:0000259" key="7">
    <source>
        <dbReference type="PROSITE" id="PS51981"/>
    </source>
</evidence>
<protein>
    <submittedName>
        <fullName evidence="8">Methyltransferase (DUF6539)</fullName>
    </submittedName>
</protein>
<dbReference type="GO" id="GO:0002376">
    <property type="term" value="P:immune system process"/>
    <property type="evidence" value="ECO:0007669"/>
    <property type="project" value="UniProtKB-KW"/>
</dbReference>
<comment type="subcellular location">
    <subcellularLocation>
        <location evidence="1">Cytoplasm</location>
    </subcellularLocation>
</comment>
<keyword evidence="8" id="KW-0489">Methyltransferase</keyword>
<dbReference type="GO" id="GO:0008270">
    <property type="term" value="F:zinc ion binding"/>
    <property type="evidence" value="ECO:0007669"/>
    <property type="project" value="UniProtKB-KW"/>
</dbReference>
<dbReference type="EMBL" id="JASPKY010000089">
    <property type="protein sequence ID" value="KAK9738150.1"/>
    <property type="molecule type" value="Genomic_DNA"/>
</dbReference>
<gene>
    <name evidence="8" type="ORF">QE152_g10101</name>
</gene>
<dbReference type="InterPro" id="IPR031248">
    <property type="entry name" value="RNF213"/>
</dbReference>
<evidence type="ECO:0000313" key="9">
    <source>
        <dbReference type="Proteomes" id="UP001458880"/>
    </source>
</evidence>
<evidence type="ECO:0000256" key="1">
    <source>
        <dbReference type="ARBA" id="ARBA00004496"/>
    </source>
</evidence>
<keyword evidence="6" id="KW-0391">Immunity</keyword>
<feature type="domain" description="RZ-type" evidence="7">
    <location>
        <begin position="1"/>
        <end position="66"/>
    </location>
</feature>
<dbReference type="GO" id="GO:0008168">
    <property type="term" value="F:methyltransferase activity"/>
    <property type="evidence" value="ECO:0007669"/>
    <property type="project" value="UniProtKB-KW"/>
</dbReference>
<organism evidence="8 9">
    <name type="scientific">Popillia japonica</name>
    <name type="common">Japanese beetle</name>
    <dbReference type="NCBI Taxonomy" id="7064"/>
    <lineage>
        <taxon>Eukaryota</taxon>
        <taxon>Metazoa</taxon>
        <taxon>Ecdysozoa</taxon>
        <taxon>Arthropoda</taxon>
        <taxon>Hexapoda</taxon>
        <taxon>Insecta</taxon>
        <taxon>Pterygota</taxon>
        <taxon>Neoptera</taxon>
        <taxon>Endopterygota</taxon>
        <taxon>Coleoptera</taxon>
        <taxon>Polyphaga</taxon>
        <taxon>Scarabaeiformia</taxon>
        <taxon>Scarabaeidae</taxon>
        <taxon>Rutelinae</taxon>
        <taxon>Popillia</taxon>
    </lineage>
</organism>
<accession>A0AAW1LUL7</accession>
<dbReference type="PANTHER" id="PTHR22605">
    <property type="entry name" value="RZ-TYPE DOMAIN-CONTAINING PROTEIN"/>
    <property type="match status" value="1"/>
</dbReference>
<keyword evidence="2" id="KW-0963">Cytoplasm</keyword>
<dbReference type="GO" id="GO:0005737">
    <property type="term" value="C:cytoplasm"/>
    <property type="evidence" value="ECO:0007669"/>
    <property type="project" value="UniProtKB-SubCell"/>
</dbReference>
<evidence type="ECO:0000256" key="2">
    <source>
        <dbReference type="ARBA" id="ARBA00022490"/>
    </source>
</evidence>